<dbReference type="RefSeq" id="WP_035485941.1">
    <property type="nucleotide sequence ID" value="NZ_CADFGL010000017.1"/>
</dbReference>
<name>A0A6J5BKP3_9BURK</name>
<keyword evidence="7" id="KW-1015">Disulfide bond</keyword>
<organism evidence="8 9">
    <name type="scientific">Paraburkholderia phenoliruptrix</name>
    <dbReference type="NCBI Taxonomy" id="252970"/>
    <lineage>
        <taxon>Bacteria</taxon>
        <taxon>Pseudomonadati</taxon>
        <taxon>Pseudomonadota</taxon>
        <taxon>Betaproteobacteria</taxon>
        <taxon>Burkholderiales</taxon>
        <taxon>Burkholderiaceae</taxon>
        <taxon>Paraburkholderia</taxon>
    </lineage>
</organism>
<evidence type="ECO:0000256" key="2">
    <source>
        <dbReference type="ARBA" id="ARBA00022487"/>
    </source>
</evidence>
<dbReference type="InterPro" id="IPR011118">
    <property type="entry name" value="Tannase/feruloyl_esterase"/>
</dbReference>
<evidence type="ECO:0000313" key="8">
    <source>
        <dbReference type="EMBL" id="CAB3707162.1"/>
    </source>
</evidence>
<evidence type="ECO:0000256" key="1">
    <source>
        <dbReference type="ARBA" id="ARBA00006249"/>
    </source>
</evidence>
<evidence type="ECO:0000256" key="5">
    <source>
        <dbReference type="ARBA" id="ARBA00022801"/>
    </source>
</evidence>
<keyword evidence="4" id="KW-0732">Signal</keyword>
<evidence type="ECO:0000313" key="9">
    <source>
        <dbReference type="Proteomes" id="UP000494249"/>
    </source>
</evidence>
<evidence type="ECO:0000256" key="6">
    <source>
        <dbReference type="ARBA" id="ARBA00022837"/>
    </source>
</evidence>
<dbReference type="InterPro" id="IPR029058">
    <property type="entry name" value="AB_hydrolase_fold"/>
</dbReference>
<evidence type="ECO:0000256" key="4">
    <source>
        <dbReference type="ARBA" id="ARBA00022729"/>
    </source>
</evidence>
<evidence type="ECO:0000256" key="7">
    <source>
        <dbReference type="ARBA" id="ARBA00023157"/>
    </source>
</evidence>
<protein>
    <recommendedName>
        <fullName evidence="10">Mono(2-hydroxyethyl) terephthalate hydrolase</fullName>
    </recommendedName>
</protein>
<dbReference type="SUPFAM" id="SSF53474">
    <property type="entry name" value="alpha/beta-Hydrolases"/>
    <property type="match status" value="1"/>
</dbReference>
<comment type="similarity">
    <text evidence="1">Belongs to the tannase family.</text>
</comment>
<dbReference type="GO" id="GO:0052689">
    <property type="term" value="F:carboxylic ester hydrolase activity"/>
    <property type="evidence" value="ECO:0007669"/>
    <property type="project" value="UniProtKB-KW"/>
</dbReference>
<dbReference type="AlphaFoldDB" id="A0A6J5BKP3"/>
<dbReference type="PANTHER" id="PTHR33938">
    <property type="entry name" value="FERULOYL ESTERASE B-RELATED"/>
    <property type="match status" value="1"/>
</dbReference>
<evidence type="ECO:0008006" key="10">
    <source>
        <dbReference type="Google" id="ProtNLM"/>
    </source>
</evidence>
<dbReference type="Proteomes" id="UP000494249">
    <property type="component" value="Unassembled WGS sequence"/>
</dbReference>
<keyword evidence="3" id="KW-0479">Metal-binding</keyword>
<keyword evidence="5" id="KW-0378">Hydrolase</keyword>
<accession>A0A6J5BKP3</accession>
<gene>
    <name evidence="8" type="ORF">LMG22037_03841</name>
</gene>
<dbReference type="Pfam" id="PF07519">
    <property type="entry name" value="Tannase"/>
    <property type="match status" value="1"/>
</dbReference>
<dbReference type="GO" id="GO:0046872">
    <property type="term" value="F:metal ion binding"/>
    <property type="evidence" value="ECO:0007669"/>
    <property type="project" value="UniProtKB-KW"/>
</dbReference>
<evidence type="ECO:0000256" key="3">
    <source>
        <dbReference type="ARBA" id="ARBA00022723"/>
    </source>
</evidence>
<proteinExistence type="inferred from homology"/>
<dbReference type="EMBL" id="CADIKB010000019">
    <property type="protein sequence ID" value="CAB3707162.1"/>
    <property type="molecule type" value="Genomic_DNA"/>
</dbReference>
<dbReference type="PANTHER" id="PTHR33938:SF8">
    <property type="entry name" value="CARBOXYLIC ESTER HYDROLASE"/>
    <property type="match status" value="1"/>
</dbReference>
<reference evidence="8 9" key="1">
    <citation type="submission" date="2020-04" db="EMBL/GenBank/DDBJ databases">
        <authorList>
            <person name="De Canck E."/>
        </authorList>
    </citation>
    <scope>NUCLEOTIDE SEQUENCE [LARGE SCALE GENOMIC DNA]</scope>
    <source>
        <strain evidence="8 9">LMG 22037</strain>
    </source>
</reference>
<keyword evidence="6" id="KW-0106">Calcium</keyword>
<keyword evidence="2" id="KW-0719">Serine esterase</keyword>
<sequence length="613" mass="63724">MTAENDTGKSSVGSLLCILLVVVMSFLVSGCGGHDDISTSAQQSGLLSCDESMKAAFKPDANTTVVFVKQFKAGSSYALANTPASPAPPVAATDVCLVKLLVGPGNPGPAGAPSTSAGIGIEVWLPMASAWNNIIRATGSGGWAGGAHSDPTQLATKSLYLAAVNKGYVVSASDHGHVILNNGSFAMNPDGTINTVLWQDFAERSMHEMAVKTKALVKAYYGHVQTYAYWDGFSTGGRQGFKIAQKYPTDFDGILAGSPAFNWSKFITAELYPQIAMQQSLGAPVAAAKLAFVSGAAVKSCDTVGLGYLLNPMQCRYDPSKDANVLCAGAAGNGVTGASTNSACLSANEAHVVNQIWYGQTTDGSVPDPALDNGNAATLASSQLWYGLTRGTSLSLSLAGTNPFSIATDQVALELQNAAYAQASFLNATGNGTNQWKQLGYSDLANAYAQGVALQSSFSNINTDNPDLSAFHAAGGKMLTYHGLADDKIFPAGSINYFDRVSTQMGGVSAVQSFYRLFLIPGLAHDSSFATSASIDPSTNAPISTAKMPLPQPAAGRDEMFLALRNWVEKGQAPSQIQVSSADASVSRPLCMYPQTVQYVGGAVGSSASYVCQ</sequence>